<evidence type="ECO:0000256" key="1">
    <source>
        <dbReference type="SAM" id="MobiDB-lite"/>
    </source>
</evidence>
<feature type="compositionally biased region" description="Polar residues" evidence="1">
    <location>
        <begin position="1"/>
        <end position="10"/>
    </location>
</feature>
<feature type="compositionally biased region" description="Polar residues" evidence="1">
    <location>
        <begin position="149"/>
        <end position="160"/>
    </location>
</feature>
<feature type="region of interest" description="Disordered" evidence="1">
    <location>
        <begin position="148"/>
        <end position="180"/>
    </location>
</feature>
<name>A0A370U1C9_9HELO</name>
<dbReference type="AlphaFoldDB" id="A0A370U1C9"/>
<keyword evidence="3" id="KW-1185">Reference proteome</keyword>
<gene>
    <name evidence="2" type="ORF">BP5553_01553</name>
</gene>
<feature type="region of interest" description="Disordered" evidence="1">
    <location>
        <begin position="1"/>
        <end position="99"/>
    </location>
</feature>
<sequence length="205" mass="21997">MPPNGKSNGRFQLPQLAPVNFSLTDGTDIPPPPDSPVEEKPRPATHLAIPPSTTTTTITTNGPLGVSTNVLAVGSKRGRSDDPPLSPASTRRPSSIRRFLSKKSLNANFVDGANRSQEDLATIGRPDSRASVMTDVNKKRSRSWFRRLSGSNLGRSNSIAVSKPLPAEKKGPPPPKLPELNQFKAQIPEGDEGSLGAEDMFKNIK</sequence>
<dbReference type="RefSeq" id="XP_031874230.1">
    <property type="nucleotide sequence ID" value="XM_032010176.1"/>
</dbReference>
<proteinExistence type="predicted"/>
<accession>A0A370U1C9</accession>
<dbReference type="OrthoDB" id="5380416at2759"/>
<evidence type="ECO:0000313" key="2">
    <source>
        <dbReference type="EMBL" id="RDL41574.1"/>
    </source>
</evidence>
<organism evidence="2 3">
    <name type="scientific">Venustampulla echinocandica</name>
    <dbReference type="NCBI Taxonomy" id="2656787"/>
    <lineage>
        <taxon>Eukaryota</taxon>
        <taxon>Fungi</taxon>
        <taxon>Dikarya</taxon>
        <taxon>Ascomycota</taxon>
        <taxon>Pezizomycotina</taxon>
        <taxon>Leotiomycetes</taxon>
        <taxon>Helotiales</taxon>
        <taxon>Pleuroascaceae</taxon>
        <taxon>Venustampulla</taxon>
    </lineage>
</organism>
<reference evidence="2 3" key="1">
    <citation type="journal article" date="2018" name="IMA Fungus">
        <title>IMA Genome-F 9: Draft genome sequence of Annulohypoxylon stygium, Aspergillus mulundensis, Berkeleyomyces basicola (syn. Thielaviopsis basicola), Ceratocystis smalleyi, two Cercospora beticola strains, Coleophoma cylindrospora, Fusarium fracticaudum, Phialophora cf. hyalina, and Morchella septimelata.</title>
        <authorList>
            <person name="Wingfield B.D."/>
            <person name="Bills G.F."/>
            <person name="Dong Y."/>
            <person name="Huang W."/>
            <person name="Nel W.J."/>
            <person name="Swalarsk-Parry B.S."/>
            <person name="Vaghefi N."/>
            <person name="Wilken P.M."/>
            <person name="An Z."/>
            <person name="de Beer Z.W."/>
            <person name="De Vos L."/>
            <person name="Chen L."/>
            <person name="Duong T.A."/>
            <person name="Gao Y."/>
            <person name="Hammerbacher A."/>
            <person name="Kikkert J.R."/>
            <person name="Li Y."/>
            <person name="Li H."/>
            <person name="Li K."/>
            <person name="Li Q."/>
            <person name="Liu X."/>
            <person name="Ma X."/>
            <person name="Naidoo K."/>
            <person name="Pethybridge S.J."/>
            <person name="Sun J."/>
            <person name="Steenkamp E.T."/>
            <person name="van der Nest M.A."/>
            <person name="van Wyk S."/>
            <person name="Wingfield M.J."/>
            <person name="Xiong C."/>
            <person name="Yue Q."/>
            <person name="Zhang X."/>
        </authorList>
    </citation>
    <scope>NUCLEOTIDE SEQUENCE [LARGE SCALE GENOMIC DNA]</scope>
    <source>
        <strain evidence="2 3">BP 5553</strain>
    </source>
</reference>
<dbReference type="Proteomes" id="UP000254866">
    <property type="component" value="Unassembled WGS sequence"/>
</dbReference>
<comment type="caution">
    <text evidence="2">The sequence shown here is derived from an EMBL/GenBank/DDBJ whole genome shotgun (WGS) entry which is preliminary data.</text>
</comment>
<evidence type="ECO:0000313" key="3">
    <source>
        <dbReference type="Proteomes" id="UP000254866"/>
    </source>
</evidence>
<dbReference type="GeneID" id="43594402"/>
<dbReference type="EMBL" id="NPIC01000001">
    <property type="protein sequence ID" value="RDL41574.1"/>
    <property type="molecule type" value="Genomic_DNA"/>
</dbReference>
<protein>
    <submittedName>
        <fullName evidence="2">Uncharacterized protein</fullName>
    </submittedName>
</protein>